<name>A0A9C9K0V0_UNCW3</name>
<feature type="domain" description="Integrase catalytic" evidence="1">
    <location>
        <begin position="143"/>
        <end position="326"/>
    </location>
</feature>
<reference evidence="2" key="1">
    <citation type="journal article" date="2020" name="mSystems">
        <title>Genome- and Community-Level Interaction Insights into Carbon Utilization and Element Cycling Functions of Hydrothermarchaeota in Hydrothermal Sediment.</title>
        <authorList>
            <person name="Zhou Z."/>
            <person name="Liu Y."/>
            <person name="Xu W."/>
            <person name="Pan J."/>
            <person name="Luo Z.H."/>
            <person name="Li M."/>
        </authorList>
    </citation>
    <scope>NUCLEOTIDE SEQUENCE</scope>
    <source>
        <strain evidence="2">HyVt-388</strain>
    </source>
</reference>
<accession>A0A9C9K0V0</accession>
<dbReference type="PROSITE" id="PS50994">
    <property type="entry name" value="INTEGRASE"/>
    <property type="match status" value="1"/>
</dbReference>
<comment type="caution">
    <text evidence="2">The sequence shown here is derived from an EMBL/GenBank/DDBJ whole genome shotgun (WGS) entry which is preliminary data.</text>
</comment>
<organism evidence="2 3">
    <name type="scientific">candidate division WOR-3 bacterium</name>
    <dbReference type="NCBI Taxonomy" id="2052148"/>
    <lineage>
        <taxon>Bacteria</taxon>
        <taxon>Bacteria division WOR-3</taxon>
    </lineage>
</organism>
<evidence type="ECO:0000259" key="1">
    <source>
        <dbReference type="PROSITE" id="PS50994"/>
    </source>
</evidence>
<dbReference type="InterPro" id="IPR012337">
    <property type="entry name" value="RNaseH-like_sf"/>
</dbReference>
<sequence length="411" mass="49383">MKQQLHRRFTDNHLKVLFDLYLKKALSANDVISQLGCSRSRFFDLLKRYRQDPKGFTVAYRRRQPHYRLSPEIDQIIREELEKDYQLIRNPATPITNYNYAYIRTQVVARSGKPISTQTVRNRAKDWGFYRAKRKRKEKISRVVTTEAVGMLLQHDSSHHKWSPYADKKWSLITTIEDHSRYLLYAELVDVETTWAHIQAIKSVALKYGIGQIYYVDRHSIFRYQHRNETVWRRRHQVEEALTQWRIVLEKCQMRVLYALSPEAKGKVERPYRWLQDHIVRTCAREKISTIDQAREVLKQEIKHYNEQLIHSTTGEIPVKRLKRAIQEGRNYFKTFQLPPHCKSLKDVFCLHQYRRVDGYNRITWQNKKIKIPVFVPQGSLIELHIIPHPDKKEIRIWCKNRVVKVIYYKT</sequence>
<dbReference type="GO" id="GO:0015074">
    <property type="term" value="P:DNA integration"/>
    <property type="evidence" value="ECO:0007669"/>
    <property type="project" value="InterPro"/>
</dbReference>
<dbReference type="EMBL" id="DRIG01000106">
    <property type="protein sequence ID" value="HEC79512.1"/>
    <property type="molecule type" value="Genomic_DNA"/>
</dbReference>
<gene>
    <name evidence="2" type="ORF">ENI34_10320</name>
</gene>
<dbReference type="PANTHER" id="PTHR35004:SF7">
    <property type="entry name" value="INTEGRASE PROTEIN"/>
    <property type="match status" value="1"/>
</dbReference>
<dbReference type="Proteomes" id="UP000885826">
    <property type="component" value="Unassembled WGS sequence"/>
</dbReference>
<protein>
    <recommendedName>
        <fullName evidence="1">Integrase catalytic domain-containing protein</fullName>
    </recommendedName>
</protein>
<proteinExistence type="predicted"/>
<dbReference type="SUPFAM" id="SSF53098">
    <property type="entry name" value="Ribonuclease H-like"/>
    <property type="match status" value="1"/>
</dbReference>
<evidence type="ECO:0000313" key="2">
    <source>
        <dbReference type="EMBL" id="HEC79512.1"/>
    </source>
</evidence>
<dbReference type="AlphaFoldDB" id="A0A9C9K0V0"/>
<dbReference type="InterPro" id="IPR036397">
    <property type="entry name" value="RNaseH_sf"/>
</dbReference>
<dbReference type="InterPro" id="IPR001584">
    <property type="entry name" value="Integrase_cat-core"/>
</dbReference>
<dbReference type="PANTHER" id="PTHR35004">
    <property type="entry name" value="TRANSPOSASE RV3428C-RELATED"/>
    <property type="match status" value="1"/>
</dbReference>
<evidence type="ECO:0000313" key="3">
    <source>
        <dbReference type="Proteomes" id="UP000885826"/>
    </source>
</evidence>
<dbReference type="Gene3D" id="3.30.420.10">
    <property type="entry name" value="Ribonuclease H-like superfamily/Ribonuclease H"/>
    <property type="match status" value="1"/>
</dbReference>
<dbReference type="GO" id="GO:0003676">
    <property type="term" value="F:nucleic acid binding"/>
    <property type="evidence" value="ECO:0007669"/>
    <property type="project" value="InterPro"/>
</dbReference>